<comment type="caution">
    <text evidence="6">The sequence shown here is derived from an EMBL/GenBank/DDBJ whole genome shotgun (WGS) entry which is preliminary data.</text>
</comment>
<proteinExistence type="inferred from homology"/>
<keyword evidence="6" id="KW-0969">Cilium</keyword>
<evidence type="ECO:0000256" key="3">
    <source>
        <dbReference type="ARBA" id="ARBA00018024"/>
    </source>
</evidence>
<keyword evidence="6" id="KW-0282">Flagellum</keyword>
<dbReference type="EMBL" id="NRSH01000076">
    <property type="protein sequence ID" value="MBK1726884.1"/>
    <property type="molecule type" value="Genomic_DNA"/>
</dbReference>
<evidence type="ECO:0000256" key="5">
    <source>
        <dbReference type="HAMAP-Rule" id="MF_00724"/>
    </source>
</evidence>
<evidence type="ECO:0000313" key="6">
    <source>
        <dbReference type="EMBL" id="MBK1726884.1"/>
    </source>
</evidence>
<keyword evidence="7" id="KW-1185">Reference proteome</keyword>
<evidence type="ECO:0000256" key="2">
    <source>
        <dbReference type="ARBA" id="ARBA00009272"/>
    </source>
</evidence>
<gene>
    <name evidence="5 6" type="primary">fliE</name>
    <name evidence="6" type="ORF">CKO13_07595</name>
</gene>
<dbReference type="PANTHER" id="PTHR34653">
    <property type="match status" value="1"/>
</dbReference>
<organism evidence="6 7">
    <name type="scientific">Halorhodospira neutriphila</name>
    <dbReference type="NCBI Taxonomy" id="168379"/>
    <lineage>
        <taxon>Bacteria</taxon>
        <taxon>Pseudomonadati</taxon>
        <taxon>Pseudomonadota</taxon>
        <taxon>Gammaproteobacteria</taxon>
        <taxon>Chromatiales</taxon>
        <taxon>Ectothiorhodospiraceae</taxon>
        <taxon>Halorhodospira</taxon>
    </lineage>
</organism>
<comment type="subcellular location">
    <subcellularLocation>
        <location evidence="1 5">Bacterial flagellum basal body</location>
    </subcellularLocation>
</comment>
<name>A0ABS1E7S9_9GAMM</name>
<sequence length="104" mass="11694">MADMRIEQALSEMRAIGAQQSQGQQEEGTPPLEDFSQMLEKAVEQVNEQQVASGELKKAYMSGEDVPLTDVMVASQEAKLSFEAMKEVRNHFLKAYREIANMKI</sequence>
<keyword evidence="4 5" id="KW-0975">Bacterial flagellum</keyword>
<evidence type="ECO:0000256" key="1">
    <source>
        <dbReference type="ARBA" id="ARBA00004117"/>
    </source>
</evidence>
<comment type="similarity">
    <text evidence="2 5">Belongs to the FliE family.</text>
</comment>
<keyword evidence="6" id="KW-0966">Cell projection</keyword>
<dbReference type="Pfam" id="PF02049">
    <property type="entry name" value="FliE"/>
    <property type="match status" value="1"/>
</dbReference>
<dbReference type="HAMAP" id="MF_00724">
    <property type="entry name" value="FliE"/>
    <property type="match status" value="1"/>
</dbReference>
<evidence type="ECO:0000256" key="4">
    <source>
        <dbReference type="ARBA" id="ARBA00023143"/>
    </source>
</evidence>
<dbReference type="NCBIfam" id="TIGR00205">
    <property type="entry name" value="fliE"/>
    <property type="match status" value="1"/>
</dbReference>
<evidence type="ECO:0000313" key="7">
    <source>
        <dbReference type="Proteomes" id="UP000738126"/>
    </source>
</evidence>
<dbReference type="PRINTS" id="PR01006">
    <property type="entry name" value="FLGHOOKFLIE"/>
</dbReference>
<reference evidence="6 7" key="1">
    <citation type="journal article" date="2020" name="Microorganisms">
        <title>Osmotic Adaptation and Compatible Solute Biosynthesis of Phototrophic Bacteria as Revealed from Genome Analyses.</title>
        <authorList>
            <person name="Imhoff J.F."/>
            <person name="Rahn T."/>
            <person name="Kunzel S."/>
            <person name="Keller A."/>
            <person name="Neulinger S.C."/>
        </authorList>
    </citation>
    <scope>NUCLEOTIDE SEQUENCE [LARGE SCALE GENOMIC DNA]</scope>
    <source>
        <strain evidence="6 7">DSM 15116</strain>
    </source>
</reference>
<protein>
    <recommendedName>
        <fullName evidence="3 5">Flagellar hook-basal body complex protein FliE</fullName>
    </recommendedName>
</protein>
<dbReference type="RefSeq" id="WP_200259067.1">
    <property type="nucleotide sequence ID" value="NZ_NRSH01000076.1"/>
</dbReference>
<dbReference type="PANTHER" id="PTHR34653:SF1">
    <property type="entry name" value="FLAGELLAR HOOK-BASAL BODY COMPLEX PROTEIN FLIE"/>
    <property type="match status" value="1"/>
</dbReference>
<dbReference type="Proteomes" id="UP000738126">
    <property type="component" value="Unassembled WGS sequence"/>
</dbReference>
<accession>A0ABS1E7S9</accession>
<dbReference type="InterPro" id="IPR001624">
    <property type="entry name" value="FliE"/>
</dbReference>